<comment type="caution">
    <text evidence="2">The sequence shown here is derived from an EMBL/GenBank/DDBJ whole genome shotgun (WGS) entry which is preliminary data.</text>
</comment>
<dbReference type="EMBL" id="JABFUD020000010">
    <property type="protein sequence ID" value="KAI5074625.1"/>
    <property type="molecule type" value="Genomic_DNA"/>
</dbReference>
<protein>
    <submittedName>
        <fullName evidence="2">Uncharacterized protein</fullName>
    </submittedName>
</protein>
<feature type="region of interest" description="Disordered" evidence="1">
    <location>
        <begin position="138"/>
        <end position="216"/>
    </location>
</feature>
<feature type="compositionally biased region" description="Polar residues" evidence="1">
    <location>
        <begin position="189"/>
        <end position="201"/>
    </location>
</feature>
<dbReference type="AlphaFoldDB" id="A0A9D4UUV9"/>
<dbReference type="Proteomes" id="UP000886520">
    <property type="component" value="Chromosome 10"/>
</dbReference>
<evidence type="ECO:0000256" key="1">
    <source>
        <dbReference type="SAM" id="MobiDB-lite"/>
    </source>
</evidence>
<feature type="compositionally biased region" description="Low complexity" evidence="1">
    <location>
        <begin position="146"/>
        <end position="187"/>
    </location>
</feature>
<proteinExistence type="predicted"/>
<reference evidence="2" key="1">
    <citation type="submission" date="2021-01" db="EMBL/GenBank/DDBJ databases">
        <title>Adiantum capillus-veneris genome.</title>
        <authorList>
            <person name="Fang Y."/>
            <person name="Liao Q."/>
        </authorList>
    </citation>
    <scope>NUCLEOTIDE SEQUENCE</scope>
    <source>
        <strain evidence="2">H3</strain>
        <tissue evidence="2">Leaf</tissue>
    </source>
</reference>
<keyword evidence="3" id="KW-1185">Reference proteome</keyword>
<organism evidence="2 3">
    <name type="scientific">Adiantum capillus-veneris</name>
    <name type="common">Maidenhair fern</name>
    <dbReference type="NCBI Taxonomy" id="13818"/>
    <lineage>
        <taxon>Eukaryota</taxon>
        <taxon>Viridiplantae</taxon>
        <taxon>Streptophyta</taxon>
        <taxon>Embryophyta</taxon>
        <taxon>Tracheophyta</taxon>
        <taxon>Polypodiopsida</taxon>
        <taxon>Polypodiidae</taxon>
        <taxon>Polypodiales</taxon>
        <taxon>Pteridineae</taxon>
        <taxon>Pteridaceae</taxon>
        <taxon>Vittarioideae</taxon>
        <taxon>Adiantum</taxon>
    </lineage>
</organism>
<evidence type="ECO:0000313" key="2">
    <source>
        <dbReference type="EMBL" id="KAI5074625.1"/>
    </source>
</evidence>
<name>A0A9D4UUV9_ADICA</name>
<evidence type="ECO:0000313" key="3">
    <source>
        <dbReference type="Proteomes" id="UP000886520"/>
    </source>
</evidence>
<gene>
    <name evidence="2" type="ORF">GOP47_0010586</name>
</gene>
<accession>A0A9D4UUV9</accession>
<sequence>MADGVENGTVNDLWCGVGVEEQGDLDYGPVQGADTSAPDGSYWHLYQRKDEYLSNLKMPALSYGCRLQVQSFKSAPALTLWQFHLLLPRYDAEGGDVKCDVSLHVVGEAIAPRCEVFNADGYGIGMLFMDPVLQTVSPAPAPSTTPPRASSPAPTPTLASSGADVLPASAPHESSPSAADQAAAAPAETSVNAQADPTPDSSADEPSAVPRASPKPGRKLLLFGLLY</sequence>